<dbReference type="RefSeq" id="WP_007296687.1">
    <property type="nucleotide sequence ID" value="NZ_AJJH01000029.1"/>
</dbReference>
<reference evidence="2 3" key="1">
    <citation type="journal article" date="2012" name="J. Bacteriol.">
        <title>Draft genome sequence of the nitrophenol-degrading actinomycete Rhodococcus imtechensis RKJ300.</title>
        <authorList>
            <person name="Vikram S."/>
            <person name="Kumar S."/>
            <person name="Subramanian S."/>
            <person name="Raghava G.P."/>
        </authorList>
    </citation>
    <scope>NUCLEOTIDE SEQUENCE [LARGE SCALE GENOMIC DNA]</scope>
    <source>
        <strain evidence="2 3">RKJ300</strain>
    </source>
</reference>
<comment type="caution">
    <text evidence="2">The sequence shown here is derived from an EMBL/GenBank/DDBJ whole genome shotgun (WGS) entry which is preliminary data.</text>
</comment>
<sequence>MTEKTDTRSSHRDTMERVRRGERFAVTLPILGRVSIPRPEQLTFFTDLGALAALGIIDWPVALVIAAGQVLASEPHTRSPTGPQSPETASP</sequence>
<gene>
    <name evidence="2" type="ORF">W59_07674</name>
</gene>
<feature type="region of interest" description="Disordered" evidence="1">
    <location>
        <begin position="72"/>
        <end position="91"/>
    </location>
</feature>
<protein>
    <submittedName>
        <fullName evidence="2">Uncharacterized protein</fullName>
    </submittedName>
</protein>
<organism evidence="2 3">
    <name type="scientific">Rhodococcus opacus RKJ300 = JCM 13270</name>
    <dbReference type="NCBI Taxonomy" id="1165867"/>
    <lineage>
        <taxon>Bacteria</taxon>
        <taxon>Bacillati</taxon>
        <taxon>Actinomycetota</taxon>
        <taxon>Actinomycetes</taxon>
        <taxon>Mycobacteriales</taxon>
        <taxon>Nocardiaceae</taxon>
        <taxon>Rhodococcus</taxon>
    </lineage>
</organism>
<name>I0WVX6_RHOOP</name>
<dbReference type="PATRIC" id="fig|1165867.3.peg.1556"/>
<evidence type="ECO:0000256" key="1">
    <source>
        <dbReference type="SAM" id="MobiDB-lite"/>
    </source>
</evidence>
<proteinExistence type="predicted"/>
<dbReference type="Proteomes" id="UP000006447">
    <property type="component" value="Unassembled WGS sequence"/>
</dbReference>
<evidence type="ECO:0000313" key="2">
    <source>
        <dbReference type="EMBL" id="EID80542.1"/>
    </source>
</evidence>
<dbReference type="EMBL" id="AJJH01000029">
    <property type="protein sequence ID" value="EID80542.1"/>
    <property type="molecule type" value="Genomic_DNA"/>
</dbReference>
<feature type="compositionally biased region" description="Polar residues" evidence="1">
    <location>
        <begin position="78"/>
        <end position="91"/>
    </location>
</feature>
<evidence type="ECO:0000313" key="3">
    <source>
        <dbReference type="Proteomes" id="UP000006447"/>
    </source>
</evidence>
<accession>I0WVX6</accession>
<dbReference type="AlphaFoldDB" id="I0WVX6"/>